<dbReference type="InterPro" id="IPR037185">
    <property type="entry name" value="EmrE-like"/>
</dbReference>
<feature type="transmembrane region" description="Helical" evidence="2">
    <location>
        <begin position="389"/>
        <end position="410"/>
    </location>
</feature>
<keyword evidence="2" id="KW-0472">Membrane</keyword>
<accession>A0A250XJQ4</accession>
<name>A0A250XJQ4_9CHLO</name>
<sequence>MMTTSEWLNTVAQVGAGLVAVIVVYYVCQSIASADGLLFSTASNAERKKTTILDGVVDASQPKQRDYNTVLPIGSFLPYANVRQSVNRKGGAQFTYSFWLYVDNITWIHKNDTPCNIPTTTTEGLTFDPKHNPRLYTLFVKGDKRCYQYQLQDLDNTGNPLGSPVNRQGRYVMCPLIALGDPSDKEIWVYFNTLGKIDQCIKLKATPSLDSTLRRNISTLTEKQWTMYTFTFMDYIPMGGFDSMIVINSYINDVPYQTDQVPGALRCNDGELCVLPDGAPGANTLTASRLLMSTFDYYNYALSNNEVAARFSAGKPVVLKGYHAATIIVLSSIFFILGSITYAVLHRKRVLQDLRDVDVYILARIAFAALVCGFLSNILWISLLKAHPVYVVTALSATTPIVTIILAALVLSEPVTIIHVIGILFMAVGAFLCIKS</sequence>
<feature type="transmembrane region" description="Helical" evidence="2">
    <location>
        <begin position="417"/>
        <end position="434"/>
    </location>
</feature>
<keyword evidence="2" id="KW-0812">Transmembrane</keyword>
<dbReference type="Proteomes" id="UP000232323">
    <property type="component" value="Unassembled WGS sequence"/>
</dbReference>
<evidence type="ECO:0000313" key="5">
    <source>
        <dbReference type="Proteomes" id="UP000232323"/>
    </source>
</evidence>
<dbReference type="GO" id="GO:0016020">
    <property type="term" value="C:membrane"/>
    <property type="evidence" value="ECO:0007669"/>
    <property type="project" value="InterPro"/>
</dbReference>
<keyword evidence="5" id="KW-1185">Reference proteome</keyword>
<evidence type="ECO:0000313" key="4">
    <source>
        <dbReference type="EMBL" id="GAX83304.1"/>
    </source>
</evidence>
<evidence type="ECO:0000259" key="3">
    <source>
        <dbReference type="Pfam" id="PF00892"/>
    </source>
</evidence>
<dbReference type="AlphaFoldDB" id="A0A250XJQ4"/>
<feature type="transmembrane region" description="Helical" evidence="2">
    <location>
        <begin position="7"/>
        <end position="27"/>
    </location>
</feature>
<feature type="transmembrane region" description="Helical" evidence="2">
    <location>
        <begin position="322"/>
        <end position="345"/>
    </location>
</feature>
<organism evidence="4 5">
    <name type="scientific">Chlamydomonas eustigma</name>
    <dbReference type="NCBI Taxonomy" id="1157962"/>
    <lineage>
        <taxon>Eukaryota</taxon>
        <taxon>Viridiplantae</taxon>
        <taxon>Chlorophyta</taxon>
        <taxon>core chlorophytes</taxon>
        <taxon>Chlorophyceae</taxon>
        <taxon>CS clade</taxon>
        <taxon>Chlamydomonadales</taxon>
        <taxon>Chlamydomonadaceae</taxon>
        <taxon>Chlamydomonas</taxon>
    </lineage>
</organism>
<evidence type="ECO:0000256" key="1">
    <source>
        <dbReference type="ARBA" id="ARBA00007635"/>
    </source>
</evidence>
<gene>
    <name evidence="4" type="ORF">CEUSTIGMA_g10730.t1</name>
</gene>
<keyword evidence="2" id="KW-1133">Transmembrane helix</keyword>
<dbReference type="Pfam" id="PF00892">
    <property type="entry name" value="EamA"/>
    <property type="match status" value="1"/>
</dbReference>
<dbReference type="EMBL" id="BEGY01000096">
    <property type="protein sequence ID" value="GAX83304.1"/>
    <property type="molecule type" value="Genomic_DNA"/>
</dbReference>
<protein>
    <recommendedName>
        <fullName evidence="3">EamA domain-containing protein</fullName>
    </recommendedName>
</protein>
<comment type="caution">
    <text evidence="4">The sequence shown here is derived from an EMBL/GenBank/DDBJ whole genome shotgun (WGS) entry which is preliminary data.</text>
</comment>
<dbReference type="SUPFAM" id="SSF103481">
    <property type="entry name" value="Multidrug resistance efflux transporter EmrE"/>
    <property type="match status" value="1"/>
</dbReference>
<dbReference type="InterPro" id="IPR000620">
    <property type="entry name" value="EamA_dom"/>
</dbReference>
<reference evidence="4 5" key="1">
    <citation type="submission" date="2017-08" db="EMBL/GenBank/DDBJ databases">
        <title>Acidophilic green algal genome provides insights into adaptation to an acidic environment.</title>
        <authorList>
            <person name="Hirooka S."/>
            <person name="Hirose Y."/>
            <person name="Kanesaki Y."/>
            <person name="Higuchi S."/>
            <person name="Fujiwara T."/>
            <person name="Onuma R."/>
            <person name="Era A."/>
            <person name="Ohbayashi R."/>
            <person name="Uzuka A."/>
            <person name="Nozaki H."/>
            <person name="Yoshikawa H."/>
            <person name="Miyagishima S.Y."/>
        </authorList>
    </citation>
    <scope>NUCLEOTIDE SEQUENCE [LARGE SCALE GENOMIC DNA]</scope>
    <source>
        <strain evidence="4 5">NIES-2499</strain>
    </source>
</reference>
<feature type="domain" description="EamA" evidence="3">
    <location>
        <begin position="320"/>
        <end position="433"/>
    </location>
</feature>
<comment type="similarity">
    <text evidence="1">Belongs to the drug/metabolite transporter (DMT) superfamily. Plant drug/metabolite exporter (P-DME) (TC 2.A.7.4) family.</text>
</comment>
<feature type="transmembrane region" description="Helical" evidence="2">
    <location>
        <begin position="357"/>
        <end position="383"/>
    </location>
</feature>
<proteinExistence type="inferred from homology"/>
<evidence type="ECO:0000256" key="2">
    <source>
        <dbReference type="SAM" id="Phobius"/>
    </source>
</evidence>